<dbReference type="AlphaFoldDB" id="A0A1L0BGJ2"/>
<evidence type="ECO:0000256" key="6">
    <source>
        <dbReference type="ARBA" id="ARBA00023136"/>
    </source>
</evidence>
<evidence type="ECO:0000256" key="2">
    <source>
        <dbReference type="ARBA" id="ARBA00007475"/>
    </source>
</evidence>
<dbReference type="GO" id="GO:0005789">
    <property type="term" value="C:endoplasmic reticulum membrane"/>
    <property type="evidence" value="ECO:0007669"/>
    <property type="project" value="UniProtKB-SubCell"/>
</dbReference>
<comment type="subcellular location">
    <subcellularLocation>
        <location evidence="1">Endoplasmic reticulum membrane</location>
        <topology evidence="1">Multi-pass membrane protein</topology>
    </subcellularLocation>
</comment>
<dbReference type="InterPro" id="IPR025929">
    <property type="entry name" value="INSIG_fam"/>
</dbReference>
<accession>A0A1L0BGJ2</accession>
<dbReference type="GO" id="GO:0016126">
    <property type="term" value="P:sterol biosynthetic process"/>
    <property type="evidence" value="ECO:0007669"/>
    <property type="project" value="TreeGrafter"/>
</dbReference>
<dbReference type="Pfam" id="PF07281">
    <property type="entry name" value="INSIG"/>
    <property type="match status" value="1"/>
</dbReference>
<evidence type="ECO:0000256" key="7">
    <source>
        <dbReference type="SAM" id="MobiDB-lite"/>
    </source>
</evidence>
<reference evidence="9 10" key="1">
    <citation type="submission" date="2016-10" db="EMBL/GenBank/DDBJ databases">
        <authorList>
            <person name="de Groot N.N."/>
        </authorList>
    </citation>
    <scope>NUCLEOTIDE SEQUENCE [LARGE SCALE GENOMIC DNA]</scope>
    <source>
        <strain evidence="9 10">PYCC 4715</strain>
    </source>
</reference>
<sequence>MAYLKSRYKNTPVGSGTNTPTMEKTDSVLNLTQPSLYGIFNTSSTSLNKENEEVEEYIDGTELRINAKELHKGSVKQPVVTTPRTKSSPLQSAVLLFGRLVAVGAAAFVYNEVTKHIHAIHSDGHGARINAYLMQFIDGWKPFQRVSAGYESADKILALVLEGLLLSMILPVLDNMMPSAWTKRLLSSSPNPYHRSNLANDVVRSTIAFLGISYAIRHIEWKSSLQMAMAWSLINPALWLLMDGTVNGFVASAGAAFVGTGLVYLSNGSKFEDHDTMLSIFLFVASFFFCGVTIFGKLGRILFGKKA</sequence>
<organism evidence="9 10">
    <name type="scientific">Sungouiella intermedia</name>
    <dbReference type="NCBI Taxonomy" id="45354"/>
    <lineage>
        <taxon>Eukaryota</taxon>
        <taxon>Fungi</taxon>
        <taxon>Dikarya</taxon>
        <taxon>Ascomycota</taxon>
        <taxon>Saccharomycotina</taxon>
        <taxon>Pichiomycetes</taxon>
        <taxon>Metschnikowiaceae</taxon>
        <taxon>Sungouiella</taxon>
    </lineage>
</organism>
<protein>
    <submittedName>
        <fullName evidence="9">CIC11C00000005584</fullName>
    </submittedName>
</protein>
<evidence type="ECO:0000256" key="4">
    <source>
        <dbReference type="ARBA" id="ARBA00022824"/>
    </source>
</evidence>
<dbReference type="PANTHER" id="PTHR15301:SF3">
    <property type="entry name" value="PROTEIN NSG1-RELATED"/>
    <property type="match status" value="1"/>
</dbReference>
<evidence type="ECO:0000256" key="5">
    <source>
        <dbReference type="ARBA" id="ARBA00022989"/>
    </source>
</evidence>
<keyword evidence="6 8" id="KW-0472">Membrane</keyword>
<comment type="similarity">
    <text evidence="2">Belongs to the INSIG family.</text>
</comment>
<evidence type="ECO:0000256" key="8">
    <source>
        <dbReference type="SAM" id="Phobius"/>
    </source>
</evidence>
<dbReference type="Proteomes" id="UP000182259">
    <property type="component" value="Chromosome I"/>
</dbReference>
<evidence type="ECO:0000313" key="10">
    <source>
        <dbReference type="Proteomes" id="UP000182259"/>
    </source>
</evidence>
<feature type="region of interest" description="Disordered" evidence="7">
    <location>
        <begin position="1"/>
        <end position="24"/>
    </location>
</feature>
<dbReference type="EMBL" id="LT635764">
    <property type="protein sequence ID" value="SGZ50537.1"/>
    <property type="molecule type" value="Genomic_DNA"/>
</dbReference>
<evidence type="ECO:0000256" key="1">
    <source>
        <dbReference type="ARBA" id="ARBA00004477"/>
    </source>
</evidence>
<name>A0A1L0BGJ2_9ASCO</name>
<evidence type="ECO:0000313" key="9">
    <source>
        <dbReference type="EMBL" id="SGZ50537.1"/>
    </source>
</evidence>
<feature type="compositionally biased region" description="Polar residues" evidence="7">
    <location>
        <begin position="12"/>
        <end position="24"/>
    </location>
</feature>
<feature type="transmembrane region" description="Helical" evidence="8">
    <location>
        <begin position="248"/>
        <end position="265"/>
    </location>
</feature>
<dbReference type="PANTHER" id="PTHR15301">
    <property type="entry name" value="INSULIN-INDUCED GENE 1"/>
    <property type="match status" value="1"/>
</dbReference>
<feature type="transmembrane region" description="Helical" evidence="8">
    <location>
        <begin position="277"/>
        <end position="296"/>
    </location>
</feature>
<keyword evidence="4" id="KW-0256">Endoplasmic reticulum</keyword>
<gene>
    <name evidence="9" type="ORF">SAMEA4029009_CIC11G00000005584</name>
</gene>
<proteinExistence type="inferred from homology"/>
<evidence type="ECO:0000256" key="3">
    <source>
        <dbReference type="ARBA" id="ARBA00022692"/>
    </source>
</evidence>
<keyword evidence="5 8" id="KW-1133">Transmembrane helix</keyword>
<keyword evidence="3 8" id="KW-0812">Transmembrane</keyword>